<evidence type="ECO:0000256" key="4">
    <source>
        <dbReference type="ARBA" id="ARBA00022723"/>
    </source>
</evidence>
<evidence type="ECO:0000256" key="2">
    <source>
        <dbReference type="ARBA" id="ARBA00006622"/>
    </source>
</evidence>
<feature type="compositionally biased region" description="Basic and acidic residues" evidence="8">
    <location>
        <begin position="14"/>
        <end position="24"/>
    </location>
</feature>
<dbReference type="SUPFAM" id="SSF51182">
    <property type="entry name" value="RmlC-like cupins"/>
    <property type="match status" value="1"/>
</dbReference>
<feature type="compositionally biased region" description="Basic residues" evidence="8">
    <location>
        <begin position="39"/>
        <end position="49"/>
    </location>
</feature>
<comment type="caution">
    <text evidence="9">The sequence shown here is derived from an EMBL/GenBank/DDBJ whole genome shotgun (WGS) entry which is preliminary data.</text>
</comment>
<dbReference type="Proteomes" id="UP001174677">
    <property type="component" value="Chromosome 18"/>
</dbReference>
<reference evidence="9 10" key="1">
    <citation type="journal article" date="2023" name="Plant Biotechnol. J.">
        <title>Chromosome-level wild Hevea brasiliensis genome provides new tools for genomic-assisted breeding and valuable loci to elevate rubber yield.</title>
        <authorList>
            <person name="Cheng H."/>
            <person name="Song X."/>
            <person name="Hu Y."/>
            <person name="Wu T."/>
            <person name="Yang Q."/>
            <person name="An Z."/>
            <person name="Feng S."/>
            <person name="Deng Z."/>
            <person name="Wu W."/>
            <person name="Zeng X."/>
            <person name="Tu M."/>
            <person name="Wang X."/>
            <person name="Huang H."/>
        </authorList>
    </citation>
    <scope>NUCLEOTIDE SEQUENCE [LARGE SCALE GENOMIC DNA]</scope>
    <source>
        <strain evidence="9">MT/VB/25A 57/8</strain>
    </source>
</reference>
<evidence type="ECO:0000256" key="5">
    <source>
        <dbReference type="ARBA" id="ARBA00023002"/>
    </source>
</evidence>
<feature type="region of interest" description="Disordered" evidence="8">
    <location>
        <begin position="1"/>
        <end position="49"/>
    </location>
</feature>
<name>A0ABQ9KD95_HEVBR</name>
<dbReference type="PANTHER" id="PTHR22966">
    <property type="entry name" value="2-AMINOETHANETHIOL DIOXYGENASE"/>
    <property type="match status" value="1"/>
</dbReference>
<dbReference type="PANTHER" id="PTHR22966:SF1">
    <property type="entry name" value="PLANT CYSTEINE OXIDASE 1"/>
    <property type="match status" value="1"/>
</dbReference>
<organism evidence="9 10">
    <name type="scientific">Hevea brasiliensis</name>
    <name type="common">Para rubber tree</name>
    <name type="synonym">Siphonia brasiliensis</name>
    <dbReference type="NCBI Taxonomy" id="3981"/>
    <lineage>
        <taxon>Eukaryota</taxon>
        <taxon>Viridiplantae</taxon>
        <taxon>Streptophyta</taxon>
        <taxon>Embryophyta</taxon>
        <taxon>Tracheophyta</taxon>
        <taxon>Spermatophyta</taxon>
        <taxon>Magnoliopsida</taxon>
        <taxon>eudicotyledons</taxon>
        <taxon>Gunneridae</taxon>
        <taxon>Pentapetalae</taxon>
        <taxon>rosids</taxon>
        <taxon>fabids</taxon>
        <taxon>Malpighiales</taxon>
        <taxon>Euphorbiaceae</taxon>
        <taxon>Crotonoideae</taxon>
        <taxon>Micrandreae</taxon>
        <taxon>Hevea</taxon>
    </lineage>
</organism>
<comment type="catalytic activity">
    <reaction evidence="7">
        <text>L-cysteine + O2 = 3-sulfino-L-alanine + H(+)</text>
        <dbReference type="Rhea" id="RHEA:20441"/>
        <dbReference type="ChEBI" id="CHEBI:15378"/>
        <dbReference type="ChEBI" id="CHEBI:15379"/>
        <dbReference type="ChEBI" id="CHEBI:35235"/>
        <dbReference type="ChEBI" id="CHEBI:61085"/>
        <dbReference type="EC" id="1.13.11.20"/>
    </reaction>
    <physiologicalReaction direction="left-to-right" evidence="7">
        <dbReference type="Rhea" id="RHEA:20442"/>
    </physiologicalReaction>
</comment>
<comment type="cofactor">
    <cofactor evidence="1">
        <name>Fe(2+)</name>
        <dbReference type="ChEBI" id="CHEBI:29033"/>
    </cofactor>
</comment>
<dbReference type="CDD" id="cd20289">
    <property type="entry name" value="cupin_ADO"/>
    <property type="match status" value="1"/>
</dbReference>
<dbReference type="InterPro" id="IPR012864">
    <property type="entry name" value="PCO/ADO"/>
</dbReference>
<dbReference type="InterPro" id="IPR014710">
    <property type="entry name" value="RmlC-like_jellyroll"/>
</dbReference>
<evidence type="ECO:0000256" key="3">
    <source>
        <dbReference type="ARBA" id="ARBA00013133"/>
    </source>
</evidence>
<evidence type="ECO:0000256" key="1">
    <source>
        <dbReference type="ARBA" id="ARBA00001954"/>
    </source>
</evidence>
<keyword evidence="4" id="KW-0479">Metal-binding</keyword>
<dbReference type="Pfam" id="PF07847">
    <property type="entry name" value="PCO_ADO"/>
    <property type="match status" value="1"/>
</dbReference>
<protein>
    <recommendedName>
        <fullName evidence="3">cysteine dioxygenase</fullName>
        <ecNumber evidence="3">1.13.11.20</ecNumber>
    </recommendedName>
</protein>
<dbReference type="Gene3D" id="2.60.120.10">
    <property type="entry name" value="Jelly Rolls"/>
    <property type="match status" value="1"/>
</dbReference>
<evidence type="ECO:0000313" key="10">
    <source>
        <dbReference type="Proteomes" id="UP001174677"/>
    </source>
</evidence>
<sequence length="304" mass="33843">MGIETSQANKKEKKSCELEKEKNPILDPYPNPKTNTNTKGKKSRRRPHKKAVVVSPIQKLYDTCEEVFSVGGPGIVAPPDKIEKLRAVLDDIKPEDFRLNPEMPYFRPLTAGRTPKIKYLHIHESNNFSMGIFCFPPSGVIPLHNHPGMTVFCKLLFGKMHIKSYDWVVDGPCNASAVANPSDVMQSDIQQPPVRLAKVKIDSNFIAPCNPTILYPADGGNMHCLSAVTACAVLDVLGPPYSEPEGRHCTYYYDFPFGNFSVDGVSVPEEDRESYAWLQERGMKPEEIAMDAELYGGPSQSLLN</sequence>
<keyword evidence="5" id="KW-0560">Oxidoreductase</keyword>
<keyword evidence="10" id="KW-1185">Reference proteome</keyword>
<dbReference type="InterPro" id="IPR011051">
    <property type="entry name" value="RmlC_Cupin_sf"/>
</dbReference>
<dbReference type="EC" id="1.13.11.20" evidence="3"/>
<keyword evidence="6" id="KW-0408">Iron</keyword>
<accession>A0ABQ9KD95</accession>
<evidence type="ECO:0000256" key="6">
    <source>
        <dbReference type="ARBA" id="ARBA00023004"/>
    </source>
</evidence>
<proteinExistence type="inferred from homology"/>
<evidence type="ECO:0000313" key="9">
    <source>
        <dbReference type="EMBL" id="KAJ9135177.1"/>
    </source>
</evidence>
<evidence type="ECO:0000256" key="8">
    <source>
        <dbReference type="SAM" id="MobiDB-lite"/>
    </source>
</evidence>
<gene>
    <name evidence="9" type="ORF">P3X46_032386</name>
</gene>
<evidence type="ECO:0000256" key="7">
    <source>
        <dbReference type="ARBA" id="ARBA00024284"/>
    </source>
</evidence>
<comment type="similarity">
    <text evidence="2">Belongs to the cysteine dioxygenase family.</text>
</comment>
<dbReference type="EMBL" id="JARPOI010000018">
    <property type="protein sequence ID" value="KAJ9135177.1"/>
    <property type="molecule type" value="Genomic_DNA"/>
</dbReference>